<dbReference type="InterPro" id="IPR029063">
    <property type="entry name" value="SAM-dependent_MTases_sf"/>
</dbReference>
<dbReference type="EnsemblMetazoa" id="CapteT150016">
    <property type="protein sequence ID" value="CapteP150016"/>
    <property type="gene ID" value="CapteG150016"/>
</dbReference>
<feature type="compositionally biased region" description="Basic and acidic residues" evidence="7">
    <location>
        <begin position="293"/>
        <end position="302"/>
    </location>
</feature>
<dbReference type="GO" id="GO:0032259">
    <property type="term" value="P:methylation"/>
    <property type="evidence" value="ECO:0007669"/>
    <property type="project" value="UniProtKB-KW"/>
</dbReference>
<feature type="compositionally biased region" description="Basic and acidic residues" evidence="7">
    <location>
        <begin position="698"/>
        <end position="711"/>
    </location>
</feature>
<feature type="compositionally biased region" description="Polar residues" evidence="7">
    <location>
        <begin position="283"/>
        <end position="292"/>
    </location>
</feature>
<dbReference type="GO" id="GO:0008171">
    <property type="term" value="F:O-methyltransferase activity"/>
    <property type="evidence" value="ECO:0007669"/>
    <property type="project" value="UniProtKB-UniRule"/>
</dbReference>
<dbReference type="OMA" id="PVSMAIC"/>
<dbReference type="EMBL" id="KB300141">
    <property type="protein sequence ID" value="ELU07128.1"/>
    <property type="molecule type" value="Genomic_DNA"/>
</dbReference>
<keyword evidence="3 6" id="KW-0808">Transferase</keyword>
<evidence type="ECO:0000313" key="11">
    <source>
        <dbReference type="Proteomes" id="UP000014760"/>
    </source>
</evidence>
<dbReference type="GO" id="GO:0008173">
    <property type="term" value="F:RNA methyltransferase activity"/>
    <property type="evidence" value="ECO:0007669"/>
    <property type="project" value="UniProtKB-UniRule"/>
</dbReference>
<feature type="region of interest" description="Disordered" evidence="7">
    <location>
        <begin position="271"/>
        <end position="336"/>
    </location>
</feature>
<dbReference type="GO" id="GO:0017069">
    <property type="term" value="F:snRNA binding"/>
    <property type="evidence" value="ECO:0007669"/>
    <property type="project" value="TreeGrafter"/>
</dbReference>
<dbReference type="EC" id="2.1.1.-" evidence="6"/>
<dbReference type="Pfam" id="PF13847">
    <property type="entry name" value="Methyltransf_31"/>
    <property type="match status" value="1"/>
</dbReference>
<dbReference type="PANTHER" id="PTHR12315">
    <property type="entry name" value="BICOID-INTERACTING PROTEIN RELATED"/>
    <property type="match status" value="1"/>
</dbReference>
<evidence type="ECO:0000313" key="10">
    <source>
        <dbReference type="EnsemblMetazoa" id="CapteP150016"/>
    </source>
</evidence>
<evidence type="ECO:0000256" key="2">
    <source>
        <dbReference type="ARBA" id="ARBA00022603"/>
    </source>
</evidence>
<feature type="compositionally biased region" description="Polar residues" evidence="7">
    <location>
        <begin position="631"/>
        <end position="659"/>
    </location>
</feature>
<dbReference type="InterPro" id="IPR010675">
    <property type="entry name" value="Bin3_C"/>
</dbReference>
<feature type="compositionally biased region" description="Low complexity" evidence="7">
    <location>
        <begin position="665"/>
        <end position="678"/>
    </location>
</feature>
<protein>
    <recommendedName>
        <fullName evidence="6">RNA methyltransferase</fullName>
        <ecNumber evidence="6">2.1.1.-</ecNumber>
    </recommendedName>
</protein>
<evidence type="ECO:0000256" key="5">
    <source>
        <dbReference type="PROSITE-ProRule" id="PRU00848"/>
    </source>
</evidence>
<dbReference type="InterPro" id="IPR024160">
    <property type="entry name" value="BIN3_SAM-bd_dom"/>
</dbReference>
<evidence type="ECO:0000256" key="7">
    <source>
        <dbReference type="SAM" id="MobiDB-lite"/>
    </source>
</evidence>
<dbReference type="HOGENOM" id="CLU_004729_3_3_1"/>
<dbReference type="SUPFAM" id="SSF53335">
    <property type="entry name" value="S-adenosyl-L-methionine-dependent methyltransferases"/>
    <property type="match status" value="1"/>
</dbReference>
<proteinExistence type="inferred from homology"/>
<feature type="region of interest" description="Disordered" evidence="7">
    <location>
        <begin position="1"/>
        <end position="60"/>
    </location>
</feature>
<dbReference type="Proteomes" id="UP000014760">
    <property type="component" value="Unassembled WGS sequence"/>
</dbReference>
<feature type="compositionally biased region" description="Low complexity" evidence="7">
    <location>
        <begin position="235"/>
        <end position="246"/>
    </location>
</feature>
<dbReference type="EMBL" id="AMQN01007177">
    <property type="status" value="NOT_ANNOTATED_CDS"/>
    <property type="molecule type" value="Genomic_DNA"/>
</dbReference>
<sequence length="711" mass="77883">MSVEVKTPTREQFEHSEFPCPSSSIGVRPGLSPAKAKPKGPVGIRAASATRPGPTTSQDDFQVGLQHEDPDHFARVRRGSLSRKRRSSDKPANLNPFLFNTKKRARARRNSEKEKIVLPSKFLNGGTITDPLNLSGPGNEALNENTPVSSPLPIPVHKSEVKVLLPPNITDPLALNAQGESVGLVSPKMGPGKKKKKHRKKKSTDAVEEAESMETSTDVTKALTVETPGEPHTSPPAAASAAAATSSSTESLESKLKKIADAIVSPALPQLSPKLKRGKRTLSESSAASGRTLSREDSDRSTKAHRRTRYKRQGSNMSTQSAGPSHQPPRVSAGAKRASKFIYGNYDRYYGYRNPDTEFDPRLQCLQSDWFENRHVLDVGCNVGHLTLAIARDLKPKRIVGIDIDHKLISGAKKNVRHLLSKAVADIASFPASLSLVHGPIAAPPLMSCKEQKATSEQFPHNVMFMQGNYVMEKDEQVERQQEEYDAILFFSISKWIHLNWGDAGLKRAFRRVFKQLRPGGHFILEPQSWTSYKRRTKLNETIHENYKSIQFKPDQFTDYLLSPAVGFSQCRQLDVPPNRSKGFQRPMFVYTKSAPSPYYLMTTPSASSTPGTLPGRSRVTAVHFDIGSVTPHSSPCVNIPTTASPVKQETETSVNVNENTRDVTSSSSSNTSSSSSSEGGALNGTTQENNQDLSADVAKEFNGVDHSGDE</sequence>
<evidence type="ECO:0000313" key="9">
    <source>
        <dbReference type="EMBL" id="ELU07128.1"/>
    </source>
</evidence>
<feature type="region of interest" description="Disordered" evidence="7">
    <location>
        <begin position="631"/>
        <end position="711"/>
    </location>
</feature>
<dbReference type="AlphaFoldDB" id="R7UM19"/>
<feature type="compositionally biased region" description="Polar residues" evidence="7">
    <location>
        <begin position="684"/>
        <end position="694"/>
    </location>
</feature>
<reference evidence="10" key="3">
    <citation type="submission" date="2015-06" db="UniProtKB">
        <authorList>
            <consortium name="EnsemblMetazoa"/>
        </authorList>
    </citation>
    <scope>IDENTIFICATION</scope>
</reference>
<comment type="similarity">
    <text evidence="1 6">Belongs to the methyltransferase superfamily.</text>
</comment>
<feature type="compositionally biased region" description="Polar residues" evidence="7">
    <location>
        <begin position="313"/>
        <end position="324"/>
    </location>
</feature>
<organism evidence="9">
    <name type="scientific">Capitella teleta</name>
    <name type="common">Polychaete worm</name>
    <dbReference type="NCBI Taxonomy" id="283909"/>
    <lineage>
        <taxon>Eukaryota</taxon>
        <taxon>Metazoa</taxon>
        <taxon>Spiralia</taxon>
        <taxon>Lophotrochozoa</taxon>
        <taxon>Annelida</taxon>
        <taxon>Polychaeta</taxon>
        <taxon>Sedentaria</taxon>
        <taxon>Scolecida</taxon>
        <taxon>Capitellidae</taxon>
        <taxon>Capitella</taxon>
    </lineage>
</organism>
<dbReference type="CDD" id="cd02440">
    <property type="entry name" value="AdoMet_MTases"/>
    <property type="match status" value="1"/>
</dbReference>
<reference evidence="11" key="1">
    <citation type="submission" date="2012-12" db="EMBL/GenBank/DDBJ databases">
        <authorList>
            <person name="Hellsten U."/>
            <person name="Grimwood J."/>
            <person name="Chapman J.A."/>
            <person name="Shapiro H."/>
            <person name="Aerts A."/>
            <person name="Otillar R.P."/>
            <person name="Terry A.Y."/>
            <person name="Boore J.L."/>
            <person name="Simakov O."/>
            <person name="Marletaz F."/>
            <person name="Cho S.-J."/>
            <person name="Edsinger-Gonzales E."/>
            <person name="Havlak P."/>
            <person name="Kuo D.-H."/>
            <person name="Larsson T."/>
            <person name="Lv J."/>
            <person name="Arendt D."/>
            <person name="Savage R."/>
            <person name="Osoegawa K."/>
            <person name="de Jong P."/>
            <person name="Lindberg D.R."/>
            <person name="Seaver E.C."/>
            <person name="Weisblat D.A."/>
            <person name="Putnam N.H."/>
            <person name="Grigoriev I.V."/>
            <person name="Rokhsar D.S."/>
        </authorList>
    </citation>
    <scope>NUCLEOTIDE SEQUENCE</scope>
    <source>
        <strain evidence="11">I ESC-2004</strain>
    </source>
</reference>
<name>R7UM19_CAPTE</name>
<feature type="compositionally biased region" description="Basic residues" evidence="7">
    <location>
        <begin position="303"/>
        <end position="312"/>
    </location>
</feature>
<dbReference type="PANTHER" id="PTHR12315:SF0">
    <property type="entry name" value="7SK SNRNA METHYLPHOSPHATE CAPPING ENZYME"/>
    <property type="match status" value="1"/>
</dbReference>
<keyword evidence="4 5" id="KW-0949">S-adenosyl-L-methionine</keyword>
<dbReference type="InterPro" id="IPR039772">
    <property type="entry name" value="Bin3-like"/>
</dbReference>
<evidence type="ECO:0000256" key="3">
    <source>
        <dbReference type="ARBA" id="ARBA00022679"/>
    </source>
</evidence>
<evidence type="ECO:0000256" key="6">
    <source>
        <dbReference type="RuleBase" id="RU367087"/>
    </source>
</evidence>
<accession>R7UM19</accession>
<dbReference type="Pfam" id="PF06859">
    <property type="entry name" value="Bin3"/>
    <property type="match status" value="1"/>
</dbReference>
<dbReference type="PROSITE" id="PS51515">
    <property type="entry name" value="BIN3_SAM"/>
    <property type="match status" value="1"/>
</dbReference>
<dbReference type="InterPro" id="IPR025714">
    <property type="entry name" value="Methyltranfer_dom"/>
</dbReference>
<dbReference type="Gene3D" id="3.40.50.150">
    <property type="entry name" value="Vaccinia Virus protein VP39"/>
    <property type="match status" value="1"/>
</dbReference>
<gene>
    <name evidence="9" type="ORF">CAPTEDRAFT_150016</name>
</gene>
<feature type="domain" description="Bin3-type SAM" evidence="8">
    <location>
        <begin position="360"/>
        <end position="596"/>
    </location>
</feature>
<reference evidence="9 11" key="2">
    <citation type="journal article" date="2013" name="Nature">
        <title>Insights into bilaterian evolution from three spiralian genomes.</title>
        <authorList>
            <person name="Simakov O."/>
            <person name="Marletaz F."/>
            <person name="Cho S.J."/>
            <person name="Edsinger-Gonzales E."/>
            <person name="Havlak P."/>
            <person name="Hellsten U."/>
            <person name="Kuo D.H."/>
            <person name="Larsson T."/>
            <person name="Lv J."/>
            <person name="Arendt D."/>
            <person name="Savage R."/>
            <person name="Osoegawa K."/>
            <person name="de Jong P."/>
            <person name="Grimwood J."/>
            <person name="Chapman J.A."/>
            <person name="Shapiro H."/>
            <person name="Aerts A."/>
            <person name="Otillar R.P."/>
            <person name="Terry A.Y."/>
            <person name="Boore J.L."/>
            <person name="Grigoriev I.V."/>
            <person name="Lindberg D.R."/>
            <person name="Seaver E.C."/>
            <person name="Weisblat D.A."/>
            <person name="Putnam N.H."/>
            <person name="Rokhsar D.S."/>
        </authorList>
    </citation>
    <scope>NUCLEOTIDE SEQUENCE</scope>
    <source>
        <strain evidence="9 11">I ESC-2004</strain>
    </source>
</reference>
<evidence type="ECO:0000256" key="1">
    <source>
        <dbReference type="ARBA" id="ARBA00008361"/>
    </source>
</evidence>
<dbReference type="OrthoDB" id="273070at2759"/>
<feature type="compositionally biased region" description="Basic residues" evidence="7">
    <location>
        <begin position="191"/>
        <end position="202"/>
    </location>
</feature>
<evidence type="ECO:0000259" key="8">
    <source>
        <dbReference type="PROSITE" id="PS51515"/>
    </source>
</evidence>
<keyword evidence="2 6" id="KW-0489">Methyltransferase</keyword>
<keyword evidence="11" id="KW-1185">Reference proteome</keyword>
<dbReference type="STRING" id="283909.R7UM19"/>
<feature type="region of interest" description="Disordered" evidence="7">
    <location>
        <begin position="181"/>
        <end position="246"/>
    </location>
</feature>
<evidence type="ECO:0000256" key="4">
    <source>
        <dbReference type="ARBA" id="ARBA00022691"/>
    </source>
</evidence>
<feature type="compositionally biased region" description="Basic and acidic residues" evidence="7">
    <location>
        <begin position="7"/>
        <end position="17"/>
    </location>
</feature>
<dbReference type="GO" id="GO:0040031">
    <property type="term" value="P:snRNA modification"/>
    <property type="evidence" value="ECO:0007669"/>
    <property type="project" value="TreeGrafter"/>
</dbReference>